<dbReference type="Gene3D" id="1.10.20.10">
    <property type="entry name" value="Histone, subunit A"/>
    <property type="match status" value="1"/>
</dbReference>
<sequence>MKIEKFGGCRLSAQLYSRSPLVFTSMHDEQSRSIDTMPSGPKVYATFTVTSGCVCFGGLHNIWSGSTVPTQSFPTVRPQTSGTIRTHELQYNIRAKNGTWNVYRLIDKRNNEVSGWYVSHSCVEPVQDIRKILRISGSPYEQDSGSTMNTDDTQREGIFVINRYDWGCYDRRYLDEIGEGAEEGPNDVLANSNSAGLVDYSGAQLQVQQWKRMRPSERPGSRAGIWMYSPHAEYMFCRFSFDEARDATQSLVFFSSNTEFARVTFEELEETVKRFETSQERFERQLKEGYDFSGLEELRRMSTPLVVGLSPLGPSRPASGLQGPYKDIKAVFEARDIERLRVVSQKYPKSFAEQWDHHIHNLLNELAWYYLDWCIRPHIGLYGGVEAMANAIFPCHLESGTNGLDNHLYRHFIQPDADPVSGLDADGVSDRIKDLLAPESLSPPSSDYSKSVCRVLAYLIMEIFELASYRASESSHVQIVPSDIRLSIYTDRDLFQIFQYSRAFWQGVE</sequence>
<proteinExistence type="predicted"/>
<dbReference type="GO" id="GO:0046982">
    <property type="term" value="F:protein heterodimerization activity"/>
    <property type="evidence" value="ECO:0007669"/>
    <property type="project" value="InterPro"/>
</dbReference>
<evidence type="ECO:0000313" key="1">
    <source>
        <dbReference type="EMBL" id="TGJ62542.1"/>
    </source>
</evidence>
<accession>A0A7C8P4F6</accession>
<reference evidence="1 2" key="1">
    <citation type="submission" date="2019-03" db="EMBL/GenBank/DDBJ databases">
        <title>Nematode-trapping fungi genome.</title>
        <authorList>
            <person name="Vidal-Diez De Ulzurrun G."/>
        </authorList>
    </citation>
    <scope>NUCLEOTIDE SEQUENCE [LARGE SCALE GENOMIC DNA]</scope>
    <source>
        <strain evidence="1 2">TWF154</strain>
    </source>
</reference>
<dbReference type="SUPFAM" id="SSF47113">
    <property type="entry name" value="Histone-fold"/>
    <property type="match status" value="1"/>
</dbReference>
<dbReference type="Proteomes" id="UP000297595">
    <property type="component" value="Unassembled WGS sequence"/>
</dbReference>
<organism evidence="1 2">
    <name type="scientific">Orbilia oligospora</name>
    <name type="common">Nematode-trapping fungus</name>
    <name type="synonym">Arthrobotrys oligospora</name>
    <dbReference type="NCBI Taxonomy" id="2813651"/>
    <lineage>
        <taxon>Eukaryota</taxon>
        <taxon>Fungi</taxon>
        <taxon>Dikarya</taxon>
        <taxon>Ascomycota</taxon>
        <taxon>Pezizomycotina</taxon>
        <taxon>Orbiliomycetes</taxon>
        <taxon>Orbiliales</taxon>
        <taxon>Orbiliaceae</taxon>
        <taxon>Orbilia</taxon>
    </lineage>
</organism>
<dbReference type="AlphaFoldDB" id="A0A7C8P4F6"/>
<dbReference type="EMBL" id="SOZJ01000010">
    <property type="protein sequence ID" value="TGJ62542.1"/>
    <property type="molecule type" value="Genomic_DNA"/>
</dbReference>
<evidence type="ECO:0000313" key="2">
    <source>
        <dbReference type="Proteomes" id="UP000297595"/>
    </source>
</evidence>
<comment type="caution">
    <text evidence="1">The sequence shown here is derived from an EMBL/GenBank/DDBJ whole genome shotgun (WGS) entry which is preliminary data.</text>
</comment>
<protein>
    <submittedName>
        <fullName evidence="1">Uncharacterized protein</fullName>
    </submittedName>
</protein>
<name>A0A7C8P4F6_ORBOL</name>
<gene>
    <name evidence="1" type="ORF">EYR41_002511</name>
</gene>
<dbReference type="InterPro" id="IPR009072">
    <property type="entry name" value="Histone-fold"/>
</dbReference>